<dbReference type="GO" id="GO:0070967">
    <property type="term" value="F:coenzyme F420 binding"/>
    <property type="evidence" value="ECO:0007669"/>
    <property type="project" value="TreeGrafter"/>
</dbReference>
<dbReference type="PANTHER" id="PTHR35176">
    <property type="entry name" value="HEME OXYGENASE HI_0854-RELATED"/>
    <property type="match status" value="1"/>
</dbReference>
<dbReference type="NCBIfam" id="TIGR03666">
    <property type="entry name" value="Rv2061_F420"/>
    <property type="match status" value="1"/>
</dbReference>
<evidence type="ECO:0000259" key="2">
    <source>
        <dbReference type="Pfam" id="PF01243"/>
    </source>
</evidence>
<dbReference type="GO" id="GO:0005829">
    <property type="term" value="C:cytosol"/>
    <property type="evidence" value="ECO:0007669"/>
    <property type="project" value="TreeGrafter"/>
</dbReference>
<dbReference type="InterPro" id="IPR011576">
    <property type="entry name" value="Pyridox_Oxase_N"/>
</dbReference>
<keyword evidence="1" id="KW-0560">Oxidoreductase</keyword>
<dbReference type="InterPro" id="IPR012349">
    <property type="entry name" value="Split_barrel_FMN-bd"/>
</dbReference>
<dbReference type="AlphaFoldDB" id="A0A6J6Q022"/>
<dbReference type="GO" id="GO:0016627">
    <property type="term" value="F:oxidoreductase activity, acting on the CH-CH group of donors"/>
    <property type="evidence" value="ECO:0007669"/>
    <property type="project" value="TreeGrafter"/>
</dbReference>
<evidence type="ECO:0000256" key="1">
    <source>
        <dbReference type="ARBA" id="ARBA00023002"/>
    </source>
</evidence>
<dbReference type="PANTHER" id="PTHR35176:SF11">
    <property type="entry name" value="PYRIDOXAMINE 5'-PHOSPHATE OXIDASE FAMILY PROTEIN"/>
    <property type="match status" value="1"/>
</dbReference>
<dbReference type="Pfam" id="PF01243">
    <property type="entry name" value="PNPOx_N"/>
    <property type="match status" value="1"/>
</dbReference>
<protein>
    <submittedName>
        <fullName evidence="3">Unannotated protein</fullName>
    </submittedName>
</protein>
<evidence type="ECO:0000313" key="3">
    <source>
        <dbReference type="EMBL" id="CAB4701504.1"/>
    </source>
</evidence>
<organism evidence="3">
    <name type="scientific">freshwater metagenome</name>
    <dbReference type="NCBI Taxonomy" id="449393"/>
    <lineage>
        <taxon>unclassified sequences</taxon>
        <taxon>metagenomes</taxon>
        <taxon>ecological metagenomes</taxon>
    </lineage>
</organism>
<sequence>MALADEKYMSFTTYRRSGEAVSSPVWLVPLDDGRLGFWTARGTGKTKRLAHTARVSVQASDSRGRLKDGSAPMTGTATMVDSGADFDAVKAAIRAKYGVMTTVTKLLAKLGPQGRQGLTYADTVVLVTLDPVS</sequence>
<proteinExistence type="predicted"/>
<dbReference type="InterPro" id="IPR052019">
    <property type="entry name" value="F420H2_bilvrd_red/Heme_oxyg"/>
</dbReference>
<accession>A0A6J6Q022</accession>
<dbReference type="EMBL" id="CAEZXR010000093">
    <property type="protein sequence ID" value="CAB4701504.1"/>
    <property type="molecule type" value="Genomic_DNA"/>
</dbReference>
<feature type="domain" description="Pyridoxamine 5'-phosphate oxidase N-terminal" evidence="2">
    <location>
        <begin position="3"/>
        <end position="100"/>
    </location>
</feature>
<dbReference type="InterPro" id="IPR019965">
    <property type="entry name" value="PPOX_F420-dep_Rv2061_put"/>
</dbReference>
<gene>
    <name evidence="3" type="ORF">UFOPK2579_00963</name>
</gene>
<name>A0A6J6Q022_9ZZZZ</name>
<reference evidence="3" key="1">
    <citation type="submission" date="2020-05" db="EMBL/GenBank/DDBJ databases">
        <authorList>
            <person name="Chiriac C."/>
            <person name="Salcher M."/>
            <person name="Ghai R."/>
            <person name="Kavagutti S V."/>
        </authorList>
    </citation>
    <scope>NUCLEOTIDE SEQUENCE</scope>
</reference>
<dbReference type="SUPFAM" id="SSF50475">
    <property type="entry name" value="FMN-binding split barrel"/>
    <property type="match status" value="1"/>
</dbReference>
<dbReference type="Gene3D" id="2.30.110.10">
    <property type="entry name" value="Electron Transport, Fmn-binding Protein, Chain A"/>
    <property type="match status" value="1"/>
</dbReference>